<keyword evidence="2" id="KW-1185">Reference proteome</keyword>
<name>A0A2A6CNW9_PRIPA</name>
<sequence>MRLNCAGTALFFVAMALALLSTPLDATHSPTDASTLMIEPSMGVSIPHRRPPWNGRLRARLVPNRPLFSTHSREDISGLLHLQNSSDTCRFRESSRNKALDSSPLASTIILFLSSFISMPMHFAINLVFSRSIGQCELRILCDK</sequence>
<accession>A0A8R1YIV7</accession>
<proteinExistence type="predicted"/>
<reference evidence="2" key="1">
    <citation type="journal article" date="2008" name="Nat. Genet.">
        <title>The Pristionchus pacificus genome provides a unique perspective on nematode lifestyle and parasitism.</title>
        <authorList>
            <person name="Dieterich C."/>
            <person name="Clifton S.W."/>
            <person name="Schuster L.N."/>
            <person name="Chinwalla A."/>
            <person name="Delehaunty K."/>
            <person name="Dinkelacker I."/>
            <person name="Fulton L."/>
            <person name="Fulton R."/>
            <person name="Godfrey J."/>
            <person name="Minx P."/>
            <person name="Mitreva M."/>
            <person name="Roeseler W."/>
            <person name="Tian H."/>
            <person name="Witte H."/>
            <person name="Yang S.P."/>
            <person name="Wilson R.K."/>
            <person name="Sommer R.J."/>
        </authorList>
    </citation>
    <scope>NUCLEOTIDE SEQUENCE [LARGE SCALE GENOMIC DNA]</scope>
    <source>
        <strain evidence="2">PS312</strain>
    </source>
</reference>
<organism evidence="1 2">
    <name type="scientific">Pristionchus pacificus</name>
    <name type="common">Parasitic nematode worm</name>
    <dbReference type="NCBI Taxonomy" id="54126"/>
    <lineage>
        <taxon>Eukaryota</taxon>
        <taxon>Metazoa</taxon>
        <taxon>Ecdysozoa</taxon>
        <taxon>Nematoda</taxon>
        <taxon>Chromadorea</taxon>
        <taxon>Rhabditida</taxon>
        <taxon>Rhabditina</taxon>
        <taxon>Diplogasteromorpha</taxon>
        <taxon>Diplogasteroidea</taxon>
        <taxon>Neodiplogasteridae</taxon>
        <taxon>Pristionchus</taxon>
    </lineage>
</organism>
<gene>
    <name evidence="1" type="primary">WBGene00204082</name>
</gene>
<dbReference type="AlphaFoldDB" id="A0A2A6CNW9"/>
<evidence type="ECO:0000313" key="1">
    <source>
        <dbReference type="EnsemblMetazoa" id="PPA31217.1"/>
    </source>
</evidence>
<protein>
    <submittedName>
        <fullName evidence="1">Uncharacterized protein</fullName>
    </submittedName>
</protein>
<accession>A0A2A6CNW9</accession>
<reference evidence="1" key="2">
    <citation type="submission" date="2022-06" db="UniProtKB">
        <authorList>
            <consortium name="EnsemblMetazoa"/>
        </authorList>
    </citation>
    <scope>IDENTIFICATION</scope>
    <source>
        <strain evidence="1">PS312</strain>
    </source>
</reference>
<dbReference type="Proteomes" id="UP000005239">
    <property type="component" value="Unassembled WGS sequence"/>
</dbReference>
<dbReference type="EnsemblMetazoa" id="PPA31217.1">
    <property type="protein sequence ID" value="PPA31217.1"/>
    <property type="gene ID" value="WBGene00204082"/>
</dbReference>
<evidence type="ECO:0000313" key="2">
    <source>
        <dbReference type="Proteomes" id="UP000005239"/>
    </source>
</evidence>